<evidence type="ECO:0000313" key="2">
    <source>
        <dbReference type="Proteomes" id="UP000198932"/>
    </source>
</evidence>
<dbReference type="Gene3D" id="1.10.10.10">
    <property type="entry name" value="Winged helix-like DNA-binding domain superfamily/Winged helix DNA-binding domain"/>
    <property type="match status" value="1"/>
</dbReference>
<name>A0A1I6HQE9_HALSD</name>
<gene>
    <name evidence="1" type="ORF">SAMN04487937_2817</name>
</gene>
<protein>
    <recommendedName>
        <fullName evidence="3">Transcriptional regulator</fullName>
    </recommendedName>
</protein>
<accession>A0A1I6HQE9</accession>
<organism evidence="1 2">
    <name type="scientific">Halorubrum sodomense</name>
    <dbReference type="NCBI Taxonomy" id="35743"/>
    <lineage>
        <taxon>Archaea</taxon>
        <taxon>Methanobacteriati</taxon>
        <taxon>Methanobacteriota</taxon>
        <taxon>Stenosarchaea group</taxon>
        <taxon>Halobacteria</taxon>
        <taxon>Halobacteriales</taxon>
        <taxon>Haloferacaceae</taxon>
        <taxon>Halorubrum</taxon>
    </lineage>
</organism>
<evidence type="ECO:0000313" key="1">
    <source>
        <dbReference type="EMBL" id="SFR56682.1"/>
    </source>
</evidence>
<proteinExistence type="predicted"/>
<dbReference type="InterPro" id="IPR036388">
    <property type="entry name" value="WH-like_DNA-bd_sf"/>
</dbReference>
<reference evidence="2" key="1">
    <citation type="submission" date="2016-10" db="EMBL/GenBank/DDBJ databases">
        <authorList>
            <person name="Varghese N."/>
            <person name="Submissions S."/>
        </authorList>
    </citation>
    <scope>NUCLEOTIDE SEQUENCE [LARGE SCALE GENOMIC DNA]</scope>
    <source>
        <strain evidence="2">RD 26</strain>
    </source>
</reference>
<dbReference type="AlphaFoldDB" id="A0A1I6HQE9"/>
<dbReference type="RefSeq" id="WP_092923630.1">
    <property type="nucleotide sequence ID" value="NZ_FOYN01000004.1"/>
</dbReference>
<evidence type="ECO:0008006" key="3">
    <source>
        <dbReference type="Google" id="ProtNLM"/>
    </source>
</evidence>
<dbReference type="Proteomes" id="UP000198932">
    <property type="component" value="Unassembled WGS sequence"/>
</dbReference>
<keyword evidence="2" id="KW-1185">Reference proteome</keyword>
<dbReference type="EMBL" id="FOYN01000004">
    <property type="protein sequence ID" value="SFR56682.1"/>
    <property type="molecule type" value="Genomic_DNA"/>
</dbReference>
<sequence>MPEGHLTVRDRVWDAALTTLVNRGKFKLSDLSFDESQTATVRRVLKTMIELGWLKKDSKGSSIYRLGPKAELLLDVDEEIIESANS</sequence>